<dbReference type="AlphaFoldDB" id="T0RZ58"/>
<dbReference type="GO" id="GO:0035091">
    <property type="term" value="F:phosphatidylinositol binding"/>
    <property type="evidence" value="ECO:0007669"/>
    <property type="project" value="InterPro"/>
</dbReference>
<dbReference type="OMA" id="SAYVHTN"/>
<dbReference type="Gene3D" id="3.30.1520.10">
    <property type="entry name" value="Phox-like domain"/>
    <property type="match status" value="1"/>
</dbReference>
<evidence type="ECO:0000259" key="1">
    <source>
        <dbReference type="PROSITE" id="PS50195"/>
    </source>
</evidence>
<dbReference type="SUPFAM" id="SSF64268">
    <property type="entry name" value="PX domain"/>
    <property type="match status" value="1"/>
</dbReference>
<dbReference type="CDD" id="cd06093">
    <property type="entry name" value="PX_domain"/>
    <property type="match status" value="1"/>
</dbReference>
<gene>
    <name evidence="2" type="ORF">SDRG_04955</name>
</gene>
<evidence type="ECO:0000313" key="3">
    <source>
        <dbReference type="Proteomes" id="UP000030762"/>
    </source>
</evidence>
<dbReference type="PROSITE" id="PS50195">
    <property type="entry name" value="PX"/>
    <property type="match status" value="1"/>
</dbReference>
<protein>
    <recommendedName>
        <fullName evidence="1">PX domain-containing protein</fullName>
    </recommendedName>
</protein>
<dbReference type="RefSeq" id="XP_008608871.1">
    <property type="nucleotide sequence ID" value="XM_008610649.1"/>
</dbReference>
<feature type="domain" description="PX" evidence="1">
    <location>
        <begin position="43"/>
        <end position="198"/>
    </location>
</feature>
<dbReference type="InParanoid" id="T0RZ58"/>
<reference evidence="2 3" key="1">
    <citation type="submission" date="2012-04" db="EMBL/GenBank/DDBJ databases">
        <title>The Genome Sequence of Saprolegnia declina VS20.</title>
        <authorList>
            <consortium name="The Broad Institute Genome Sequencing Platform"/>
            <person name="Russ C."/>
            <person name="Nusbaum C."/>
            <person name="Tyler B."/>
            <person name="van West P."/>
            <person name="Dieguez-Uribeondo J."/>
            <person name="de Bruijn I."/>
            <person name="Tripathy S."/>
            <person name="Jiang R."/>
            <person name="Young S.K."/>
            <person name="Zeng Q."/>
            <person name="Gargeya S."/>
            <person name="Fitzgerald M."/>
            <person name="Haas B."/>
            <person name="Abouelleil A."/>
            <person name="Alvarado L."/>
            <person name="Arachchi H.M."/>
            <person name="Berlin A."/>
            <person name="Chapman S.B."/>
            <person name="Goldberg J."/>
            <person name="Griggs A."/>
            <person name="Gujja S."/>
            <person name="Hansen M."/>
            <person name="Howarth C."/>
            <person name="Imamovic A."/>
            <person name="Larimer J."/>
            <person name="McCowen C."/>
            <person name="Montmayeur A."/>
            <person name="Murphy C."/>
            <person name="Neiman D."/>
            <person name="Pearson M."/>
            <person name="Priest M."/>
            <person name="Roberts A."/>
            <person name="Saif S."/>
            <person name="Shea T."/>
            <person name="Sisk P."/>
            <person name="Sykes S."/>
            <person name="Wortman J."/>
            <person name="Nusbaum C."/>
            <person name="Birren B."/>
        </authorList>
    </citation>
    <scope>NUCLEOTIDE SEQUENCE [LARGE SCALE GENOMIC DNA]</scope>
    <source>
        <strain evidence="2 3">VS20</strain>
    </source>
</reference>
<keyword evidence="3" id="KW-1185">Reference proteome</keyword>
<evidence type="ECO:0000313" key="2">
    <source>
        <dbReference type="EMBL" id="EQC37938.1"/>
    </source>
</evidence>
<dbReference type="EMBL" id="JH767143">
    <property type="protein sequence ID" value="EQC37938.1"/>
    <property type="molecule type" value="Genomic_DNA"/>
</dbReference>
<dbReference type="InterPro" id="IPR036871">
    <property type="entry name" value="PX_dom_sf"/>
</dbReference>
<organism evidence="2 3">
    <name type="scientific">Saprolegnia diclina (strain VS20)</name>
    <dbReference type="NCBI Taxonomy" id="1156394"/>
    <lineage>
        <taxon>Eukaryota</taxon>
        <taxon>Sar</taxon>
        <taxon>Stramenopiles</taxon>
        <taxon>Oomycota</taxon>
        <taxon>Saprolegniomycetes</taxon>
        <taxon>Saprolegniales</taxon>
        <taxon>Saprolegniaceae</taxon>
        <taxon>Saprolegnia</taxon>
    </lineage>
</organism>
<dbReference type="InterPro" id="IPR001683">
    <property type="entry name" value="PX_dom"/>
</dbReference>
<sequence length="338" mass="37303">MGSTVSAYDLPAADHHHSSIVRTMGMAAVETSMTHAGAASFLQHADVMIASVDDSYEGGHRHTKYIIQVTERGHGHFVVARRYSQFRVLADAVRSILARTKTRGTKSNAAHDVACLALRGFQFPRKMMHFGFLGTPSTAKEVVFDRLRQLHLYLQTLCHVLRTFHWEPSSQKLNAMARDQANMLGRLLHGFLAVPASFGTNPSAYVHTNPMCRNLAAVYCAQHPVLQENASKKQQEFAVQAAHRAKPYATMIDTYGSTLEAQWHPSGTMRSSRAPSYPVYNPSVKASVVRPSIVFLHHDDPASSLQLQNSSLLSMDDDIPLLCSSDCGSPRDTIFLGD</sequence>
<dbReference type="Proteomes" id="UP000030762">
    <property type="component" value="Unassembled WGS sequence"/>
</dbReference>
<proteinExistence type="predicted"/>
<dbReference type="OrthoDB" id="61664at2759"/>
<accession>T0RZ58</accession>
<dbReference type="GeneID" id="19945682"/>
<dbReference type="VEuPathDB" id="FungiDB:SDRG_04955"/>
<name>T0RZ58_SAPDV</name>